<keyword evidence="6 7" id="KW-0472">Membrane</keyword>
<feature type="transmembrane region" description="Helical" evidence="7">
    <location>
        <begin position="182"/>
        <end position="200"/>
    </location>
</feature>
<comment type="caution">
    <text evidence="8">The sequence shown here is derived from an EMBL/GenBank/DDBJ whole genome shotgun (WGS) entry which is preliminary data.</text>
</comment>
<feature type="transmembrane region" description="Helical" evidence="7">
    <location>
        <begin position="120"/>
        <end position="141"/>
    </location>
</feature>
<keyword evidence="4 7" id="KW-0812">Transmembrane</keyword>
<keyword evidence="2" id="KW-0813">Transport</keyword>
<evidence type="ECO:0000256" key="3">
    <source>
        <dbReference type="ARBA" id="ARBA00022475"/>
    </source>
</evidence>
<evidence type="ECO:0000256" key="7">
    <source>
        <dbReference type="SAM" id="Phobius"/>
    </source>
</evidence>
<dbReference type="InterPro" id="IPR004776">
    <property type="entry name" value="Mem_transp_PIN-like"/>
</dbReference>
<organism evidence="8 9">
    <name type="scientific">Paremcibacter congregatus</name>
    <dbReference type="NCBI Taxonomy" id="2043170"/>
    <lineage>
        <taxon>Bacteria</taxon>
        <taxon>Pseudomonadati</taxon>
        <taxon>Pseudomonadota</taxon>
        <taxon>Alphaproteobacteria</taxon>
        <taxon>Emcibacterales</taxon>
        <taxon>Emcibacteraceae</taxon>
        <taxon>Paremcibacter</taxon>
    </lineage>
</organism>
<evidence type="ECO:0008006" key="10">
    <source>
        <dbReference type="Google" id="ProtNLM"/>
    </source>
</evidence>
<accession>A0A2G4YVT0</accession>
<dbReference type="GO" id="GO:0055085">
    <property type="term" value="P:transmembrane transport"/>
    <property type="evidence" value="ECO:0007669"/>
    <property type="project" value="InterPro"/>
</dbReference>
<evidence type="ECO:0000313" key="9">
    <source>
        <dbReference type="Proteomes" id="UP000229730"/>
    </source>
</evidence>
<comment type="subcellular location">
    <subcellularLocation>
        <location evidence="1">Membrane</location>
        <topology evidence="1">Multi-pass membrane protein</topology>
    </subcellularLocation>
</comment>
<protein>
    <recommendedName>
        <fullName evidence="10">Transporter</fullName>
    </recommendedName>
</protein>
<reference evidence="8 9" key="1">
    <citation type="submission" date="2017-10" db="EMBL/GenBank/DDBJ databases">
        <title>Frigbacter circumglobatus gen. nov. sp. nov., isolated from sediment cultured in situ.</title>
        <authorList>
            <person name="Zhao Z."/>
        </authorList>
    </citation>
    <scope>NUCLEOTIDE SEQUENCE [LARGE SCALE GENOMIC DNA]</scope>
    <source>
        <strain evidence="8 9">ZYL</strain>
    </source>
</reference>
<keyword evidence="9" id="KW-1185">Reference proteome</keyword>
<dbReference type="GO" id="GO:0016020">
    <property type="term" value="C:membrane"/>
    <property type="evidence" value="ECO:0007669"/>
    <property type="project" value="UniProtKB-SubCell"/>
</dbReference>
<dbReference type="EMBL" id="PDEM01000007">
    <property type="protein sequence ID" value="PHZ86452.1"/>
    <property type="molecule type" value="Genomic_DNA"/>
</dbReference>
<feature type="transmembrane region" description="Helical" evidence="7">
    <location>
        <begin position="240"/>
        <end position="258"/>
    </location>
</feature>
<dbReference type="PANTHER" id="PTHR36838">
    <property type="entry name" value="AUXIN EFFLUX CARRIER FAMILY PROTEIN"/>
    <property type="match status" value="1"/>
</dbReference>
<gene>
    <name evidence="8" type="ORF">CRD36_00765</name>
</gene>
<feature type="transmembrane region" description="Helical" evidence="7">
    <location>
        <begin position="153"/>
        <end position="170"/>
    </location>
</feature>
<evidence type="ECO:0000256" key="1">
    <source>
        <dbReference type="ARBA" id="ARBA00004141"/>
    </source>
</evidence>
<dbReference type="Pfam" id="PF03547">
    <property type="entry name" value="Mem_trans"/>
    <property type="match status" value="2"/>
</dbReference>
<proteinExistence type="predicted"/>
<sequence>MIAELFNVVAPVFMIAAIGFLWVRRGYEFPTEFVTRMNMNIGAPCLVFSGIMKLGGGLTEAVGFLTASLVSILALLLVSALFAVIFRLPKRAYIVSLFSTNSGNMGLPLCLFAFGEQGMALAIAYFTVSVVFQFTVALFISHGQLTAGSLTRITMLYGIAGALVFNLGDIPPPTWLMNTTSLLGGVTIPLMLLTLGASLARLKLEKSGKLVLISGFKLAMGVSVGLLVTSLFGLTGLERNVLILQNSMPVAVFSYLLASQYNRSPDEVASLIFITTLMSLITVPLMLTYLF</sequence>
<dbReference type="OrthoDB" id="3238001at2"/>
<evidence type="ECO:0000256" key="6">
    <source>
        <dbReference type="ARBA" id="ARBA00023136"/>
    </source>
</evidence>
<dbReference type="AlphaFoldDB" id="A0A2G4YVT0"/>
<name>A0A2G4YVT0_9PROT</name>
<feature type="transmembrane region" description="Helical" evidence="7">
    <location>
        <begin position="6"/>
        <end position="23"/>
    </location>
</feature>
<dbReference type="RefSeq" id="WP_099470829.1">
    <property type="nucleotide sequence ID" value="NZ_CAXBMK010000003.1"/>
</dbReference>
<feature type="transmembrane region" description="Helical" evidence="7">
    <location>
        <begin position="212"/>
        <end position="234"/>
    </location>
</feature>
<evidence type="ECO:0000256" key="5">
    <source>
        <dbReference type="ARBA" id="ARBA00022989"/>
    </source>
</evidence>
<keyword evidence="5 7" id="KW-1133">Transmembrane helix</keyword>
<feature type="transmembrane region" description="Helical" evidence="7">
    <location>
        <begin position="61"/>
        <end position="86"/>
    </location>
</feature>
<feature type="transmembrane region" description="Helical" evidence="7">
    <location>
        <begin position="270"/>
        <end position="290"/>
    </location>
</feature>
<feature type="transmembrane region" description="Helical" evidence="7">
    <location>
        <begin position="93"/>
        <end position="114"/>
    </location>
</feature>
<keyword evidence="3" id="KW-1003">Cell membrane</keyword>
<evidence type="ECO:0000256" key="4">
    <source>
        <dbReference type="ARBA" id="ARBA00022692"/>
    </source>
</evidence>
<evidence type="ECO:0000256" key="2">
    <source>
        <dbReference type="ARBA" id="ARBA00022448"/>
    </source>
</evidence>
<dbReference type="PANTHER" id="PTHR36838:SF1">
    <property type="entry name" value="SLR1864 PROTEIN"/>
    <property type="match status" value="1"/>
</dbReference>
<dbReference type="Proteomes" id="UP000229730">
    <property type="component" value="Unassembled WGS sequence"/>
</dbReference>
<evidence type="ECO:0000313" key="8">
    <source>
        <dbReference type="EMBL" id="PHZ86452.1"/>
    </source>
</evidence>
<dbReference type="InParanoid" id="A0A2G4YVT0"/>